<dbReference type="InterPro" id="IPR029058">
    <property type="entry name" value="AB_hydrolase_fold"/>
</dbReference>
<dbReference type="Pfam" id="PF00561">
    <property type="entry name" value="Abhydrolase_1"/>
    <property type="match status" value="1"/>
</dbReference>
<dbReference type="PRINTS" id="PR00412">
    <property type="entry name" value="EPOXHYDRLASE"/>
</dbReference>
<accession>A0ABP5J632</accession>
<gene>
    <name evidence="3" type="ORF">GCM10009824_06110</name>
</gene>
<dbReference type="InterPro" id="IPR000639">
    <property type="entry name" value="Epox_hydrolase-like"/>
</dbReference>
<dbReference type="EMBL" id="BAAAQA010000004">
    <property type="protein sequence ID" value="GAA2111064.1"/>
    <property type="molecule type" value="Genomic_DNA"/>
</dbReference>
<protein>
    <submittedName>
        <fullName evidence="3">Alpha/beta fold hydrolase</fullName>
    </submittedName>
</protein>
<dbReference type="PRINTS" id="PR00111">
    <property type="entry name" value="ABHYDROLASE"/>
</dbReference>
<feature type="domain" description="AB hydrolase-1" evidence="2">
    <location>
        <begin position="31"/>
        <end position="259"/>
    </location>
</feature>
<dbReference type="PANTHER" id="PTHR43798">
    <property type="entry name" value="MONOACYLGLYCEROL LIPASE"/>
    <property type="match status" value="1"/>
</dbReference>
<keyword evidence="1 3" id="KW-0378">Hydrolase</keyword>
<comment type="caution">
    <text evidence="3">The sequence shown here is derived from an EMBL/GenBank/DDBJ whole genome shotgun (WGS) entry which is preliminary data.</text>
</comment>
<sequence length="274" mass="29557">MGAMSRSAFTTHTAHVNDVDLAYTDEGQGAPLVLLHGHAYDRSMWDGQVKAFSEQGWRVIAPDLRGFGESEVTPGIVYTEEFVADVIALLDELQVQRAVLLGFSMAGQVAMQLVESHPERVSALIINDTVPQAEDAAGRRRRHVAADGIVSGGMDAYGESALPKMIWEDNVQRLPEVAKTVLEMIQASPLEGATAAMRGRAERNDFVETLKNFDKPALVIAGDNDAFDGGAAQRMAELLPHGELAVITNCGHTPNMENPEEFDAALGTFLGKLS</sequence>
<dbReference type="InterPro" id="IPR050266">
    <property type="entry name" value="AB_hydrolase_sf"/>
</dbReference>
<dbReference type="GO" id="GO:0016787">
    <property type="term" value="F:hydrolase activity"/>
    <property type="evidence" value="ECO:0007669"/>
    <property type="project" value="UniProtKB-KW"/>
</dbReference>
<dbReference type="Gene3D" id="3.40.50.1820">
    <property type="entry name" value="alpha/beta hydrolase"/>
    <property type="match status" value="1"/>
</dbReference>
<name>A0ABP5J632_9MICC</name>
<dbReference type="InterPro" id="IPR000073">
    <property type="entry name" value="AB_hydrolase_1"/>
</dbReference>
<evidence type="ECO:0000259" key="2">
    <source>
        <dbReference type="Pfam" id="PF00561"/>
    </source>
</evidence>
<dbReference type="PANTHER" id="PTHR43798:SF31">
    <property type="entry name" value="AB HYDROLASE SUPERFAMILY PROTEIN YCLE"/>
    <property type="match status" value="1"/>
</dbReference>
<reference evidence="4" key="1">
    <citation type="journal article" date="2019" name="Int. J. Syst. Evol. Microbiol.">
        <title>The Global Catalogue of Microorganisms (GCM) 10K type strain sequencing project: providing services to taxonomists for standard genome sequencing and annotation.</title>
        <authorList>
            <consortium name="The Broad Institute Genomics Platform"/>
            <consortium name="The Broad Institute Genome Sequencing Center for Infectious Disease"/>
            <person name="Wu L."/>
            <person name="Ma J."/>
        </authorList>
    </citation>
    <scope>NUCLEOTIDE SEQUENCE [LARGE SCALE GENOMIC DNA]</scope>
    <source>
        <strain evidence="4">JCM 15914</strain>
    </source>
</reference>
<keyword evidence="4" id="KW-1185">Reference proteome</keyword>
<proteinExistence type="predicted"/>
<organism evidence="3 4">
    <name type="scientific">Kocuria atrinae</name>
    <dbReference type="NCBI Taxonomy" id="592377"/>
    <lineage>
        <taxon>Bacteria</taxon>
        <taxon>Bacillati</taxon>
        <taxon>Actinomycetota</taxon>
        <taxon>Actinomycetes</taxon>
        <taxon>Micrococcales</taxon>
        <taxon>Micrococcaceae</taxon>
        <taxon>Kocuria</taxon>
    </lineage>
</organism>
<evidence type="ECO:0000256" key="1">
    <source>
        <dbReference type="ARBA" id="ARBA00022801"/>
    </source>
</evidence>
<evidence type="ECO:0000313" key="3">
    <source>
        <dbReference type="EMBL" id="GAA2111064.1"/>
    </source>
</evidence>
<dbReference type="Proteomes" id="UP001500166">
    <property type="component" value="Unassembled WGS sequence"/>
</dbReference>
<evidence type="ECO:0000313" key="4">
    <source>
        <dbReference type="Proteomes" id="UP001500166"/>
    </source>
</evidence>
<dbReference type="SUPFAM" id="SSF53474">
    <property type="entry name" value="alpha/beta-Hydrolases"/>
    <property type="match status" value="1"/>
</dbReference>